<keyword evidence="4" id="KW-0804">Transcription</keyword>
<dbReference type="InterPro" id="IPR036388">
    <property type="entry name" value="WH-like_DNA-bd_sf"/>
</dbReference>
<keyword evidence="7" id="KW-1185">Reference proteome</keyword>
<keyword evidence="3 6" id="KW-0238">DNA-binding</keyword>
<dbReference type="PROSITE" id="PS50931">
    <property type="entry name" value="HTH_LYSR"/>
    <property type="match status" value="1"/>
</dbReference>
<sequence>MGLDLNLLVSLDALLQERSVTNAARRLGLSQPTLSTALARLRRHFGDELLVRVGNGHELTALGERLAENTTHALSWTDRVFQTRSDFDPERSEHEFTLVVADCHLPTFGRALVDLVRRHAPHVRLKFQHSTTHVVQRASEHLRTVDGIVLPQGVLVNFPSTHLYRDRWVCVASIGSEPSGTVADLGGRPWVAAYRPPFSALSPMPGPLAEHARLDVAVITEDFLSVPHLVAGTDRLGLMPERIARMQPESAGITVVDLPFELGYLNESFWWHPVHERDPAHNWLRHMASRAGRAIDQGGA</sequence>
<dbReference type="Proteomes" id="UP000580474">
    <property type="component" value="Unassembled WGS sequence"/>
</dbReference>
<dbReference type="InterPro" id="IPR005119">
    <property type="entry name" value="LysR_subst-bd"/>
</dbReference>
<evidence type="ECO:0000313" key="7">
    <source>
        <dbReference type="Proteomes" id="UP000580474"/>
    </source>
</evidence>
<accession>A0A840NDV0</accession>
<evidence type="ECO:0000259" key="5">
    <source>
        <dbReference type="PROSITE" id="PS50931"/>
    </source>
</evidence>
<dbReference type="AlphaFoldDB" id="A0A840NDV0"/>
<dbReference type="Pfam" id="PF03466">
    <property type="entry name" value="LysR_substrate"/>
    <property type="match status" value="1"/>
</dbReference>
<dbReference type="SUPFAM" id="SSF53850">
    <property type="entry name" value="Periplasmic binding protein-like II"/>
    <property type="match status" value="1"/>
</dbReference>
<comment type="caution">
    <text evidence="6">The sequence shown here is derived from an EMBL/GenBank/DDBJ whole genome shotgun (WGS) entry which is preliminary data.</text>
</comment>
<dbReference type="Pfam" id="PF00126">
    <property type="entry name" value="HTH_1"/>
    <property type="match status" value="1"/>
</dbReference>
<name>A0A840NDV0_9PSEU</name>
<dbReference type="GO" id="GO:0003700">
    <property type="term" value="F:DNA-binding transcription factor activity"/>
    <property type="evidence" value="ECO:0007669"/>
    <property type="project" value="InterPro"/>
</dbReference>
<dbReference type="Gene3D" id="1.10.10.10">
    <property type="entry name" value="Winged helix-like DNA-binding domain superfamily/Winged helix DNA-binding domain"/>
    <property type="match status" value="1"/>
</dbReference>
<evidence type="ECO:0000256" key="1">
    <source>
        <dbReference type="ARBA" id="ARBA00009437"/>
    </source>
</evidence>
<feature type="domain" description="HTH lysR-type" evidence="5">
    <location>
        <begin position="3"/>
        <end position="60"/>
    </location>
</feature>
<dbReference type="InterPro" id="IPR050389">
    <property type="entry name" value="LysR-type_TF"/>
</dbReference>
<proteinExistence type="inferred from homology"/>
<reference evidence="6 7" key="1">
    <citation type="submission" date="2020-08" db="EMBL/GenBank/DDBJ databases">
        <title>Sequencing the genomes of 1000 actinobacteria strains.</title>
        <authorList>
            <person name="Klenk H.-P."/>
        </authorList>
    </citation>
    <scope>NUCLEOTIDE SEQUENCE [LARGE SCALE GENOMIC DNA]</scope>
    <source>
        <strain evidence="6 7">DSM 45582</strain>
    </source>
</reference>
<protein>
    <submittedName>
        <fullName evidence="6">DNA-binding transcriptional LysR family regulator</fullName>
    </submittedName>
</protein>
<dbReference type="GO" id="GO:0003677">
    <property type="term" value="F:DNA binding"/>
    <property type="evidence" value="ECO:0007669"/>
    <property type="project" value="UniProtKB-KW"/>
</dbReference>
<evidence type="ECO:0000256" key="4">
    <source>
        <dbReference type="ARBA" id="ARBA00023163"/>
    </source>
</evidence>
<dbReference type="SUPFAM" id="SSF46785">
    <property type="entry name" value="Winged helix' DNA-binding domain"/>
    <property type="match status" value="1"/>
</dbReference>
<comment type="similarity">
    <text evidence="1">Belongs to the LysR transcriptional regulatory family.</text>
</comment>
<dbReference type="RefSeq" id="WP_184480149.1">
    <property type="nucleotide sequence ID" value="NZ_JACHIV010000001.1"/>
</dbReference>
<dbReference type="InterPro" id="IPR036390">
    <property type="entry name" value="WH_DNA-bd_sf"/>
</dbReference>
<evidence type="ECO:0000256" key="3">
    <source>
        <dbReference type="ARBA" id="ARBA00023125"/>
    </source>
</evidence>
<keyword evidence="2" id="KW-0805">Transcription regulation</keyword>
<dbReference type="PANTHER" id="PTHR30118:SF15">
    <property type="entry name" value="TRANSCRIPTIONAL REGULATORY PROTEIN"/>
    <property type="match status" value="1"/>
</dbReference>
<dbReference type="Gene3D" id="3.40.190.10">
    <property type="entry name" value="Periplasmic binding protein-like II"/>
    <property type="match status" value="2"/>
</dbReference>
<organism evidence="6 7">
    <name type="scientific">Saccharopolyspora gloriosae</name>
    <dbReference type="NCBI Taxonomy" id="455344"/>
    <lineage>
        <taxon>Bacteria</taxon>
        <taxon>Bacillati</taxon>
        <taxon>Actinomycetota</taxon>
        <taxon>Actinomycetes</taxon>
        <taxon>Pseudonocardiales</taxon>
        <taxon>Pseudonocardiaceae</taxon>
        <taxon>Saccharopolyspora</taxon>
    </lineage>
</organism>
<evidence type="ECO:0000313" key="6">
    <source>
        <dbReference type="EMBL" id="MBB5070526.1"/>
    </source>
</evidence>
<evidence type="ECO:0000256" key="2">
    <source>
        <dbReference type="ARBA" id="ARBA00023015"/>
    </source>
</evidence>
<dbReference type="PANTHER" id="PTHR30118">
    <property type="entry name" value="HTH-TYPE TRANSCRIPTIONAL REGULATOR LEUO-RELATED"/>
    <property type="match status" value="1"/>
</dbReference>
<dbReference type="InterPro" id="IPR000847">
    <property type="entry name" value="LysR_HTH_N"/>
</dbReference>
<gene>
    <name evidence="6" type="ORF">BJ969_003614</name>
</gene>
<dbReference type="PRINTS" id="PR00039">
    <property type="entry name" value="HTHLYSR"/>
</dbReference>
<dbReference type="EMBL" id="JACHIV010000001">
    <property type="protein sequence ID" value="MBB5070526.1"/>
    <property type="molecule type" value="Genomic_DNA"/>
</dbReference>